<evidence type="ECO:0000313" key="3">
    <source>
        <dbReference type="Proteomes" id="UP000325577"/>
    </source>
</evidence>
<feature type="compositionally biased region" description="Polar residues" evidence="1">
    <location>
        <begin position="33"/>
        <end position="42"/>
    </location>
</feature>
<proteinExistence type="predicted"/>
<feature type="region of interest" description="Disordered" evidence="1">
    <location>
        <begin position="1"/>
        <end position="71"/>
    </location>
</feature>
<protein>
    <submittedName>
        <fullName evidence="2">Uncharacterized protein</fullName>
    </submittedName>
</protein>
<dbReference type="GO" id="GO:0033612">
    <property type="term" value="F:receptor serine/threonine kinase binding"/>
    <property type="evidence" value="ECO:0007669"/>
    <property type="project" value="InterPro"/>
</dbReference>
<evidence type="ECO:0000256" key="1">
    <source>
        <dbReference type="SAM" id="MobiDB-lite"/>
    </source>
</evidence>
<name>A0A5J5CAH6_9ASTE</name>
<gene>
    <name evidence="2" type="ORF">F0562_002325</name>
</gene>
<dbReference type="PANTHER" id="PTHR35301:SF1">
    <property type="entry name" value="CLAVATA3_ESR (CLE)-RELATED PROTEIN 41-RELATED"/>
    <property type="match status" value="1"/>
</dbReference>
<keyword evidence="3" id="KW-1185">Reference proteome</keyword>
<dbReference type="InterPro" id="IPR037495">
    <property type="entry name" value="CLE41/42/44"/>
</dbReference>
<organism evidence="2 3">
    <name type="scientific">Nyssa sinensis</name>
    <dbReference type="NCBI Taxonomy" id="561372"/>
    <lineage>
        <taxon>Eukaryota</taxon>
        <taxon>Viridiplantae</taxon>
        <taxon>Streptophyta</taxon>
        <taxon>Embryophyta</taxon>
        <taxon>Tracheophyta</taxon>
        <taxon>Spermatophyta</taxon>
        <taxon>Magnoliopsida</taxon>
        <taxon>eudicotyledons</taxon>
        <taxon>Gunneridae</taxon>
        <taxon>Pentapetalae</taxon>
        <taxon>asterids</taxon>
        <taxon>Cornales</taxon>
        <taxon>Nyssaceae</taxon>
        <taxon>Nyssa</taxon>
    </lineage>
</organism>
<dbReference type="EMBL" id="CM018031">
    <property type="protein sequence ID" value="KAA8550641.1"/>
    <property type="molecule type" value="Genomic_DNA"/>
</dbReference>
<accession>A0A5J5CAH6</accession>
<dbReference type="OrthoDB" id="1747920at2759"/>
<sequence length="71" mass="7445">MASSIPARRLLADSSSSSATSTMNLRPKKKQNSPKASSSTGTEFEVSAHEVPSGPNPISNRAPIPSLMFSN</sequence>
<dbReference type="PANTHER" id="PTHR35301">
    <property type="entry name" value="CLAVATA3/ESR (CLE)-RELATED PROTEIN 41-RELATED"/>
    <property type="match status" value="1"/>
</dbReference>
<evidence type="ECO:0000313" key="2">
    <source>
        <dbReference type="EMBL" id="KAA8550641.1"/>
    </source>
</evidence>
<dbReference type="AlphaFoldDB" id="A0A5J5CAH6"/>
<reference evidence="2 3" key="1">
    <citation type="submission" date="2019-09" db="EMBL/GenBank/DDBJ databases">
        <title>A chromosome-level genome assembly of the Chinese tupelo Nyssa sinensis.</title>
        <authorList>
            <person name="Yang X."/>
            <person name="Kang M."/>
            <person name="Yang Y."/>
            <person name="Xiong H."/>
            <person name="Wang M."/>
            <person name="Zhang Z."/>
            <person name="Wang Z."/>
            <person name="Wu H."/>
            <person name="Ma T."/>
            <person name="Liu J."/>
            <person name="Xi Z."/>
        </authorList>
    </citation>
    <scope>NUCLEOTIDE SEQUENCE [LARGE SCALE GENOMIC DNA]</scope>
    <source>
        <strain evidence="2">J267</strain>
        <tissue evidence="2">Leaf</tissue>
    </source>
</reference>
<dbReference type="GO" id="GO:0048046">
    <property type="term" value="C:apoplast"/>
    <property type="evidence" value="ECO:0007669"/>
    <property type="project" value="TreeGrafter"/>
</dbReference>
<dbReference type="Proteomes" id="UP000325577">
    <property type="component" value="Linkage Group LG0"/>
</dbReference>
<dbReference type="GO" id="GO:0010089">
    <property type="term" value="P:xylem development"/>
    <property type="evidence" value="ECO:0007669"/>
    <property type="project" value="InterPro"/>
</dbReference>